<dbReference type="InterPro" id="IPR010920">
    <property type="entry name" value="LSM_dom_sf"/>
</dbReference>
<gene>
    <name evidence="8" type="ORF">SAMN04487949_1652</name>
</gene>
<dbReference type="Gene3D" id="2.30.30.60">
    <property type="match status" value="1"/>
</dbReference>
<comment type="subcellular location">
    <subcellularLocation>
        <location evidence="1">Membrane</location>
    </subcellularLocation>
</comment>
<dbReference type="OrthoDB" id="252961at2157"/>
<evidence type="ECO:0000256" key="1">
    <source>
        <dbReference type="ARBA" id="ARBA00004370"/>
    </source>
</evidence>
<sequence>MAVLQLDIVTQALAEFAANFRAALPAIISGLVFLFVAAIAVKGILFALKVALSRTLPGEAPAYRQFITTIVAVFLWFGVGLSFLSIVGLESIAASLGTAAGFIALGISYATSGMIADAVAGVYLLKDPDFNPGDQVQAGDTTGVVETIELRKTRLAVDGDTVVRGNAEIEKKWRKMGPPAENVENAENAGNAETDASVTS</sequence>
<dbReference type="SUPFAM" id="SSF50182">
    <property type="entry name" value="Sm-like ribonucleoproteins"/>
    <property type="match status" value="1"/>
</dbReference>
<dbReference type="InterPro" id="IPR023408">
    <property type="entry name" value="MscS_beta-dom_sf"/>
</dbReference>
<dbReference type="Proteomes" id="UP000199451">
    <property type="component" value="Unassembled WGS sequence"/>
</dbReference>
<dbReference type="Pfam" id="PF00924">
    <property type="entry name" value="MS_channel_2nd"/>
    <property type="match status" value="1"/>
</dbReference>
<dbReference type="PANTHER" id="PTHR30221:SF1">
    <property type="entry name" value="SMALL-CONDUCTANCE MECHANOSENSITIVE CHANNEL"/>
    <property type="match status" value="1"/>
</dbReference>
<dbReference type="RefSeq" id="WP_089696338.1">
    <property type="nucleotide sequence ID" value="NZ_FNHL01000002.1"/>
</dbReference>
<keyword evidence="2 6" id="KW-0812">Transmembrane</keyword>
<keyword evidence="9" id="KW-1185">Reference proteome</keyword>
<keyword evidence="4 6" id="KW-0472">Membrane</keyword>
<accession>A0A1G9T7K2</accession>
<keyword evidence="3 6" id="KW-1133">Transmembrane helix</keyword>
<feature type="transmembrane region" description="Helical" evidence="6">
    <location>
        <begin position="22"/>
        <end position="45"/>
    </location>
</feature>
<feature type="transmembrane region" description="Helical" evidence="6">
    <location>
        <begin position="66"/>
        <end position="87"/>
    </location>
</feature>
<proteinExistence type="predicted"/>
<dbReference type="PANTHER" id="PTHR30221">
    <property type="entry name" value="SMALL-CONDUCTANCE MECHANOSENSITIVE CHANNEL"/>
    <property type="match status" value="1"/>
</dbReference>
<organism evidence="8 9">
    <name type="scientific">Halogranum gelatinilyticum</name>
    <dbReference type="NCBI Taxonomy" id="660521"/>
    <lineage>
        <taxon>Archaea</taxon>
        <taxon>Methanobacteriati</taxon>
        <taxon>Methanobacteriota</taxon>
        <taxon>Stenosarchaea group</taxon>
        <taxon>Halobacteria</taxon>
        <taxon>Halobacteriales</taxon>
        <taxon>Haloferacaceae</taxon>
    </lineage>
</organism>
<dbReference type="STRING" id="660521.SAMN04487949_1652"/>
<evidence type="ECO:0000256" key="6">
    <source>
        <dbReference type="SAM" id="Phobius"/>
    </source>
</evidence>
<feature type="region of interest" description="Disordered" evidence="5">
    <location>
        <begin position="174"/>
        <end position="200"/>
    </location>
</feature>
<evidence type="ECO:0000313" key="9">
    <source>
        <dbReference type="Proteomes" id="UP000199451"/>
    </source>
</evidence>
<evidence type="ECO:0000256" key="2">
    <source>
        <dbReference type="ARBA" id="ARBA00022692"/>
    </source>
</evidence>
<dbReference type="AlphaFoldDB" id="A0A1G9T7K2"/>
<feature type="domain" description="Mechanosensitive ion channel MscS" evidence="7">
    <location>
        <begin position="114"/>
        <end position="156"/>
    </location>
</feature>
<evidence type="ECO:0000256" key="5">
    <source>
        <dbReference type="SAM" id="MobiDB-lite"/>
    </source>
</evidence>
<feature type="compositionally biased region" description="Low complexity" evidence="5">
    <location>
        <begin position="180"/>
        <end position="193"/>
    </location>
</feature>
<dbReference type="EMBL" id="FNHL01000002">
    <property type="protein sequence ID" value="SDM43628.1"/>
    <property type="molecule type" value="Genomic_DNA"/>
</dbReference>
<dbReference type="GO" id="GO:0008381">
    <property type="term" value="F:mechanosensitive monoatomic ion channel activity"/>
    <property type="evidence" value="ECO:0007669"/>
    <property type="project" value="InterPro"/>
</dbReference>
<evidence type="ECO:0000259" key="7">
    <source>
        <dbReference type="Pfam" id="PF00924"/>
    </source>
</evidence>
<dbReference type="InterPro" id="IPR006685">
    <property type="entry name" value="MscS_channel_2nd"/>
</dbReference>
<reference evidence="9" key="1">
    <citation type="submission" date="2016-10" db="EMBL/GenBank/DDBJ databases">
        <authorList>
            <person name="Varghese N."/>
            <person name="Submissions S."/>
        </authorList>
    </citation>
    <scope>NUCLEOTIDE SEQUENCE [LARGE SCALE GENOMIC DNA]</scope>
    <source>
        <strain evidence="9">CGMCC 1.10119</strain>
    </source>
</reference>
<dbReference type="InterPro" id="IPR045275">
    <property type="entry name" value="MscS_archaea/bacteria_type"/>
</dbReference>
<evidence type="ECO:0000256" key="3">
    <source>
        <dbReference type="ARBA" id="ARBA00022989"/>
    </source>
</evidence>
<feature type="transmembrane region" description="Helical" evidence="6">
    <location>
        <begin position="99"/>
        <end position="125"/>
    </location>
</feature>
<evidence type="ECO:0000313" key="8">
    <source>
        <dbReference type="EMBL" id="SDM43628.1"/>
    </source>
</evidence>
<name>A0A1G9T7K2_9EURY</name>
<protein>
    <submittedName>
        <fullName evidence="8">Mechanosensitive ion channel</fullName>
    </submittedName>
</protein>
<evidence type="ECO:0000256" key="4">
    <source>
        <dbReference type="ARBA" id="ARBA00023136"/>
    </source>
</evidence>
<dbReference type="GO" id="GO:0016020">
    <property type="term" value="C:membrane"/>
    <property type="evidence" value="ECO:0007669"/>
    <property type="project" value="UniProtKB-SubCell"/>
</dbReference>